<sequence length="276" mass="31523">MKEHNNRQIADKYAEFITSKALRILVAEKVREYLGDRTLNVFDGAVGSGQLEQYIQVKSITGVDIQRQAIDAFKENYGDRATGIVSSLFDVIDDIPDDFDCVVMNPPFSLKMEKPVAGMPYAKKAGLLDECFYVLSSVKARFSFFICFPGVGYRRTEQKMRSYFGNTVAELLHVDSGFDDTAISTLLVVIDREKTDDNVSVARYDCKKVQYTIPSKKEKLDIENWNVAREEIAREEIDIVALTRELRSVQSRNRRLIKEFDELVLSLMTDEQRNAL</sequence>
<evidence type="ECO:0000256" key="1">
    <source>
        <dbReference type="ARBA" id="ARBA00022603"/>
    </source>
</evidence>
<dbReference type="GO" id="GO:0032259">
    <property type="term" value="P:methylation"/>
    <property type="evidence" value="ECO:0007669"/>
    <property type="project" value="UniProtKB-KW"/>
</dbReference>
<dbReference type="InterPro" id="IPR029063">
    <property type="entry name" value="SAM-dependent_MTases_sf"/>
</dbReference>
<accession>A0A0G4Q2Y0</accession>
<name>A0A0G4Q2Y0_9GAMM</name>
<dbReference type="Proteomes" id="UP000183920">
    <property type="component" value="Unassembled WGS sequence"/>
</dbReference>
<keyword evidence="1" id="KW-0489">Methyltransferase</keyword>
<reference evidence="6" key="1">
    <citation type="submission" date="2015-06" db="EMBL/GenBank/DDBJ databases">
        <authorList>
            <person name="Urmite Genomes"/>
        </authorList>
    </citation>
    <scope>NUCLEOTIDE SEQUENCE [LARGE SCALE GENOMIC DNA]</scope>
    <source>
        <strain evidence="6">CSUR P1867</strain>
    </source>
</reference>
<dbReference type="SUPFAM" id="SSF53335">
    <property type="entry name" value="S-adenosyl-L-methionine-dependent methyltransferases"/>
    <property type="match status" value="1"/>
</dbReference>
<dbReference type="RefSeq" id="WP_072063063.1">
    <property type="nucleotide sequence ID" value="NZ_CVRY01000002.1"/>
</dbReference>
<gene>
    <name evidence="5" type="ORF">BN1804_00800</name>
</gene>
<evidence type="ECO:0000313" key="5">
    <source>
        <dbReference type="EMBL" id="CRL60190.1"/>
    </source>
</evidence>
<dbReference type="GO" id="GO:0008168">
    <property type="term" value="F:methyltransferase activity"/>
    <property type="evidence" value="ECO:0007669"/>
    <property type="project" value="UniProtKB-KW"/>
</dbReference>
<evidence type="ECO:0000256" key="3">
    <source>
        <dbReference type="SAM" id="Coils"/>
    </source>
</evidence>
<dbReference type="Gene3D" id="3.40.50.150">
    <property type="entry name" value="Vaccinia Virus protein VP39"/>
    <property type="match status" value="1"/>
</dbReference>
<dbReference type="EMBL" id="CVRY01000002">
    <property type="protein sequence ID" value="CRL60190.1"/>
    <property type="molecule type" value="Genomic_DNA"/>
</dbReference>
<feature type="coiled-coil region" evidence="3">
    <location>
        <begin position="232"/>
        <end position="259"/>
    </location>
</feature>
<keyword evidence="3" id="KW-0175">Coiled coil</keyword>
<proteinExistence type="predicted"/>
<keyword evidence="1" id="KW-0808">Transferase</keyword>
<organism evidence="5 6">
    <name type="scientific">Proteus penneri</name>
    <dbReference type="NCBI Taxonomy" id="102862"/>
    <lineage>
        <taxon>Bacteria</taxon>
        <taxon>Pseudomonadati</taxon>
        <taxon>Pseudomonadota</taxon>
        <taxon>Gammaproteobacteria</taxon>
        <taxon>Enterobacterales</taxon>
        <taxon>Morganellaceae</taxon>
        <taxon>Proteus</taxon>
    </lineage>
</organism>
<feature type="domain" description="Methyltransferase small" evidence="4">
    <location>
        <begin position="44"/>
        <end position="112"/>
    </location>
</feature>
<evidence type="ECO:0000256" key="2">
    <source>
        <dbReference type="ARBA" id="ARBA00022691"/>
    </source>
</evidence>
<dbReference type="AlphaFoldDB" id="A0A0G4Q2Y0"/>
<dbReference type="InterPro" id="IPR007848">
    <property type="entry name" value="Small_mtfrase_dom"/>
</dbReference>
<evidence type="ECO:0000313" key="6">
    <source>
        <dbReference type="Proteomes" id="UP000183920"/>
    </source>
</evidence>
<keyword evidence="2" id="KW-0949">S-adenosyl-L-methionine</keyword>
<evidence type="ECO:0000259" key="4">
    <source>
        <dbReference type="Pfam" id="PF05175"/>
    </source>
</evidence>
<protein>
    <recommendedName>
        <fullName evidence="4">Methyltransferase small domain-containing protein</fullName>
    </recommendedName>
</protein>
<dbReference type="Pfam" id="PF05175">
    <property type="entry name" value="MTS"/>
    <property type="match status" value="1"/>
</dbReference>